<dbReference type="Gene3D" id="3.20.20.70">
    <property type="entry name" value="Aldolase class I"/>
    <property type="match status" value="1"/>
</dbReference>
<dbReference type="GO" id="GO:0004514">
    <property type="term" value="F:nicotinate-nucleotide diphosphorylase (carboxylating) activity"/>
    <property type="evidence" value="ECO:0007669"/>
    <property type="project" value="UniProtKB-EC"/>
</dbReference>
<reference evidence="13 14" key="1">
    <citation type="journal article" date="2006" name="PLoS Genet.">
        <title>Comparative genomics of emerging human ehrlichiosis agents.</title>
        <authorList>
            <person name="Dunning Hotopp J.C."/>
            <person name="Lin M."/>
            <person name="Madupu R."/>
            <person name="Crabtree J."/>
            <person name="Angiuoli S.V."/>
            <person name="Eisen J.A."/>
            <person name="Seshadri R."/>
            <person name="Ren Q."/>
            <person name="Wu M."/>
            <person name="Utterback T.R."/>
            <person name="Smith S."/>
            <person name="Lewis M."/>
            <person name="Khouri H."/>
            <person name="Zhang C."/>
            <person name="Niu H."/>
            <person name="Lin Q."/>
            <person name="Ohashi N."/>
            <person name="Zhi N."/>
            <person name="Nelson W."/>
            <person name="Brinkac L.M."/>
            <person name="Dodson R.J."/>
            <person name="Rosovitz M.J."/>
            <person name="Sundaram J."/>
            <person name="Daugherty S.C."/>
            <person name="Davidsen T."/>
            <person name="Durkin A.S."/>
            <person name="Gwinn M."/>
            <person name="Haft D.H."/>
            <person name="Selengut J.D."/>
            <person name="Sullivan S.A."/>
            <person name="Zafar N."/>
            <person name="Zhou L."/>
            <person name="Benahmed F."/>
            <person name="Forberger H."/>
            <person name="Halpin R."/>
            <person name="Mulligan S."/>
            <person name="Robinson J."/>
            <person name="White O."/>
            <person name="Rikihisa Y."/>
            <person name="Tettelin H."/>
        </authorList>
    </citation>
    <scope>NUCLEOTIDE SEQUENCE [LARGE SCALE GENOMIC DNA]</scope>
    <source>
        <strain evidence="14">ATCC VR-367 / Miyayama</strain>
    </source>
</reference>
<dbReference type="NCBIfam" id="TIGR00078">
    <property type="entry name" value="nadC"/>
    <property type="match status" value="1"/>
</dbReference>
<feature type="binding site" evidence="10">
    <location>
        <position position="169"/>
    </location>
    <ligand>
        <name>substrate</name>
    </ligand>
</feature>
<evidence type="ECO:0000256" key="10">
    <source>
        <dbReference type="PIRSR" id="PIRSR006250-1"/>
    </source>
</evidence>
<dbReference type="HOGENOM" id="CLU_039622_0_1_5"/>
<feature type="binding site" evidence="10">
    <location>
        <position position="219"/>
    </location>
    <ligand>
        <name>substrate</name>
    </ligand>
</feature>
<dbReference type="GO" id="GO:0009435">
    <property type="term" value="P:NAD+ biosynthetic process"/>
    <property type="evidence" value="ECO:0007669"/>
    <property type="project" value="UniProtKB-UniPathway"/>
</dbReference>
<dbReference type="Pfam" id="PF02749">
    <property type="entry name" value="QRPTase_N"/>
    <property type="match status" value="1"/>
</dbReference>
<feature type="binding site" evidence="10">
    <location>
        <begin position="245"/>
        <end position="247"/>
    </location>
    <ligand>
        <name>substrate</name>
    </ligand>
</feature>
<comment type="similarity">
    <text evidence="3 9">Belongs to the NadC/ModD family.</text>
</comment>
<evidence type="ECO:0000256" key="6">
    <source>
        <dbReference type="ARBA" id="ARBA00022676"/>
    </source>
</evidence>
<dbReference type="InterPro" id="IPR022412">
    <property type="entry name" value="Quinolinate_PRibosylTrfase_N"/>
</dbReference>
<dbReference type="GO" id="GO:0034213">
    <property type="term" value="P:quinolinate catabolic process"/>
    <property type="evidence" value="ECO:0007669"/>
    <property type="project" value="TreeGrafter"/>
</dbReference>
<dbReference type="UniPathway" id="UPA00253">
    <property type="reaction ID" value="UER00331"/>
</dbReference>
<feature type="binding site" evidence="10">
    <location>
        <position position="198"/>
    </location>
    <ligand>
        <name>substrate</name>
    </ligand>
</feature>
<dbReference type="KEGG" id="nse:NSE_0122"/>
<dbReference type="PANTHER" id="PTHR32179">
    <property type="entry name" value="NICOTINATE-NUCLEOTIDE PYROPHOSPHORYLASE [CARBOXYLATING]"/>
    <property type="match status" value="1"/>
</dbReference>
<evidence type="ECO:0000313" key="13">
    <source>
        <dbReference type="EMBL" id="ABD46085.1"/>
    </source>
</evidence>
<dbReference type="FunFam" id="3.20.20.70:FF:000030">
    <property type="entry name" value="Nicotinate-nucleotide pyrophosphorylase, carboxylating"/>
    <property type="match status" value="1"/>
</dbReference>
<protein>
    <recommendedName>
        <fullName evidence="4">nicotinate-nucleotide diphosphorylase (carboxylating)</fullName>
        <ecNumber evidence="4">2.4.2.19</ecNumber>
    </recommendedName>
    <alternativeName>
        <fullName evidence="8">Quinolinate phosphoribosyltransferase [decarboxylating]</fullName>
    </alternativeName>
</protein>
<dbReference type="InterPro" id="IPR036068">
    <property type="entry name" value="Nicotinate_pribotase-like_C"/>
</dbReference>
<keyword evidence="5" id="KW-0662">Pyridine nucleotide biosynthesis</keyword>
<keyword evidence="7 9" id="KW-0808">Transferase</keyword>
<evidence type="ECO:0000256" key="3">
    <source>
        <dbReference type="ARBA" id="ARBA00009400"/>
    </source>
</evidence>
<dbReference type="EMBL" id="CP000237">
    <property type="protein sequence ID" value="ABD46085.1"/>
    <property type="molecule type" value="Genomic_DNA"/>
</dbReference>
<evidence type="ECO:0000259" key="11">
    <source>
        <dbReference type="Pfam" id="PF01729"/>
    </source>
</evidence>
<accession>Q2GES4</accession>
<evidence type="ECO:0000256" key="7">
    <source>
        <dbReference type="ARBA" id="ARBA00022679"/>
    </source>
</evidence>
<sequence length="286" mass="31210">MLTVISMDYEALEKIITLALNEDLGLGCDITTENTLPCDLVTSFDVNARKETVVCVEPLAKVIFGQSGIEYFLNKQDGDRVLPGECIIRGCGSAHVLLRIERVFLNFIQRSCAVAAATRRFVDAVSHTKAKIRDTRKTTPGMRCVERYAVKVGGGGSYRNSLNDRVLLKDNHIAICGGITAAVHKLKKSFEGIYITVECDTFDQVKESLSVDVDSVLLDNMSVREIIDCVTYIRNASSRVKIDASGGITLATVKEIAETGVDFISVGMLTHSIVSADIGIDVRTKL</sequence>
<dbReference type="InterPro" id="IPR002638">
    <property type="entry name" value="Quinolinate_PRibosylTrfase_C"/>
</dbReference>
<dbReference type="Gene3D" id="3.90.1170.20">
    <property type="entry name" value="Quinolinate phosphoribosyl transferase, N-terminal domain"/>
    <property type="match status" value="1"/>
</dbReference>
<dbReference type="EC" id="2.4.2.19" evidence="4"/>
<feature type="domain" description="Quinolinate phosphoribosyl transferase N-terminal" evidence="12">
    <location>
        <begin position="29"/>
        <end position="112"/>
    </location>
</feature>
<dbReference type="STRING" id="222891.NSE_0122"/>
<feature type="binding site" evidence="10">
    <location>
        <begin position="135"/>
        <end position="137"/>
    </location>
    <ligand>
        <name>substrate</name>
    </ligand>
</feature>
<dbReference type="SUPFAM" id="SSF54675">
    <property type="entry name" value="Nicotinate/Quinolinate PRTase N-terminal domain-like"/>
    <property type="match status" value="1"/>
</dbReference>
<dbReference type="Proteomes" id="UP000001942">
    <property type="component" value="Chromosome"/>
</dbReference>
<dbReference type="SUPFAM" id="SSF51690">
    <property type="entry name" value="Nicotinate/Quinolinate PRTase C-terminal domain-like"/>
    <property type="match status" value="1"/>
</dbReference>
<feature type="binding site" evidence="10">
    <location>
        <position position="102"/>
    </location>
    <ligand>
        <name>substrate</name>
    </ligand>
</feature>
<feature type="domain" description="Quinolinate phosphoribosyl transferase C-terminal" evidence="11">
    <location>
        <begin position="114"/>
        <end position="280"/>
    </location>
</feature>
<dbReference type="AlphaFoldDB" id="Q2GES4"/>
<evidence type="ECO:0000256" key="1">
    <source>
        <dbReference type="ARBA" id="ARBA00003237"/>
    </source>
</evidence>
<dbReference type="InterPro" id="IPR013785">
    <property type="entry name" value="Aldolase_TIM"/>
</dbReference>
<feature type="binding site" evidence="10">
    <location>
        <begin position="266"/>
        <end position="268"/>
    </location>
    <ligand>
        <name>substrate</name>
    </ligand>
</feature>
<name>Q2GES4_EHRS3</name>
<dbReference type="eggNOG" id="COG0157">
    <property type="taxonomic scope" value="Bacteria"/>
</dbReference>
<gene>
    <name evidence="13" type="primary">nadC</name>
    <name evidence="13" type="ordered locus">NSE_0122</name>
</gene>
<evidence type="ECO:0000256" key="8">
    <source>
        <dbReference type="ARBA" id="ARBA00033102"/>
    </source>
</evidence>
<evidence type="ECO:0000256" key="9">
    <source>
        <dbReference type="PIRNR" id="PIRNR006250"/>
    </source>
</evidence>
<organism evidence="13 14">
    <name type="scientific">Ehrlichia sennetsu (strain ATCC VR-367 / Miyayama)</name>
    <name type="common">Neorickettsia sennetsu</name>
    <dbReference type="NCBI Taxonomy" id="222891"/>
    <lineage>
        <taxon>Bacteria</taxon>
        <taxon>Pseudomonadati</taxon>
        <taxon>Pseudomonadota</taxon>
        <taxon>Alphaproteobacteria</taxon>
        <taxon>Rickettsiales</taxon>
        <taxon>Anaplasmataceae</taxon>
        <taxon>Ehrlichia</taxon>
    </lineage>
</organism>
<dbReference type="CDD" id="cd01572">
    <property type="entry name" value="QPRTase"/>
    <property type="match status" value="1"/>
</dbReference>
<evidence type="ECO:0000256" key="5">
    <source>
        <dbReference type="ARBA" id="ARBA00022642"/>
    </source>
</evidence>
<evidence type="ECO:0000256" key="4">
    <source>
        <dbReference type="ARBA" id="ARBA00011944"/>
    </source>
</evidence>
<keyword evidence="6 9" id="KW-0328">Glycosyltransferase</keyword>
<proteinExistence type="inferred from homology"/>
<dbReference type="InterPro" id="IPR027277">
    <property type="entry name" value="NadC/ModD"/>
</dbReference>
<dbReference type="PANTHER" id="PTHR32179:SF3">
    <property type="entry name" value="NICOTINATE-NUCLEOTIDE PYROPHOSPHORYLASE [CARBOXYLATING]"/>
    <property type="match status" value="1"/>
</dbReference>
<evidence type="ECO:0000256" key="2">
    <source>
        <dbReference type="ARBA" id="ARBA00004893"/>
    </source>
</evidence>
<dbReference type="Pfam" id="PF01729">
    <property type="entry name" value="QRPTase_C"/>
    <property type="match status" value="1"/>
</dbReference>
<dbReference type="InterPro" id="IPR004393">
    <property type="entry name" value="NadC"/>
</dbReference>
<keyword evidence="14" id="KW-1185">Reference proteome</keyword>
<feature type="binding site" evidence="10">
    <location>
        <position position="159"/>
    </location>
    <ligand>
        <name>substrate</name>
    </ligand>
</feature>
<evidence type="ECO:0000313" key="14">
    <source>
        <dbReference type="Proteomes" id="UP000001942"/>
    </source>
</evidence>
<dbReference type="PIRSF" id="PIRSF006250">
    <property type="entry name" value="NadC_ModD"/>
    <property type="match status" value="1"/>
</dbReference>
<dbReference type="GO" id="GO:0005737">
    <property type="term" value="C:cytoplasm"/>
    <property type="evidence" value="ECO:0007669"/>
    <property type="project" value="TreeGrafter"/>
</dbReference>
<dbReference type="InterPro" id="IPR037128">
    <property type="entry name" value="Quinolinate_PRibosylTase_N_sf"/>
</dbReference>
<comment type="function">
    <text evidence="1">Involved in the catabolism of quinolinic acid (QA).</text>
</comment>
<comment type="pathway">
    <text evidence="2">Cofactor biosynthesis; NAD(+) biosynthesis; nicotinate D-ribonucleotide from quinolinate: step 1/1.</text>
</comment>
<evidence type="ECO:0000259" key="12">
    <source>
        <dbReference type="Pfam" id="PF02749"/>
    </source>
</evidence>